<evidence type="ECO:0000256" key="2">
    <source>
        <dbReference type="ARBA" id="ARBA00022448"/>
    </source>
</evidence>
<dbReference type="InterPro" id="IPR020781">
    <property type="entry name" value="ATPase_OSCP/d_CS"/>
</dbReference>
<dbReference type="PANTHER" id="PTHR11910">
    <property type="entry name" value="ATP SYNTHASE DELTA CHAIN"/>
    <property type="match status" value="1"/>
</dbReference>
<evidence type="ECO:0000256" key="1">
    <source>
        <dbReference type="ARBA" id="ARBA00004370"/>
    </source>
</evidence>
<dbReference type="GO" id="GO:0045259">
    <property type="term" value="C:proton-transporting ATP synthase complex"/>
    <property type="evidence" value="ECO:0007669"/>
    <property type="project" value="UniProtKB-KW"/>
</dbReference>
<comment type="similarity">
    <text evidence="8">Belongs to the ATPase delta chain family.</text>
</comment>
<keyword evidence="8" id="KW-1003">Cell membrane</keyword>
<dbReference type="GO" id="GO:0005886">
    <property type="term" value="C:plasma membrane"/>
    <property type="evidence" value="ECO:0007669"/>
    <property type="project" value="UniProtKB-SubCell"/>
</dbReference>
<dbReference type="SUPFAM" id="SSF47928">
    <property type="entry name" value="N-terminal domain of the delta subunit of the F1F0-ATP synthase"/>
    <property type="match status" value="1"/>
</dbReference>
<evidence type="ECO:0000313" key="9">
    <source>
        <dbReference type="EMBL" id="GEK94698.1"/>
    </source>
</evidence>
<proteinExistence type="inferred from homology"/>
<keyword evidence="2 8" id="KW-0813">Transport</keyword>
<evidence type="ECO:0000256" key="3">
    <source>
        <dbReference type="ARBA" id="ARBA00022781"/>
    </source>
</evidence>
<dbReference type="NCBIfam" id="TIGR01145">
    <property type="entry name" value="ATP_synt_delta"/>
    <property type="match status" value="1"/>
</dbReference>
<dbReference type="RefSeq" id="WP_146798485.1">
    <property type="nucleotide sequence ID" value="NZ_BARC01000001.1"/>
</dbReference>
<dbReference type="EMBL" id="BJUZ01000004">
    <property type="protein sequence ID" value="GEK94698.1"/>
    <property type="molecule type" value="Genomic_DNA"/>
</dbReference>
<comment type="function">
    <text evidence="8">This protein is part of the stalk that links CF(0) to CF(1). It either transmits conformational changes from CF(0) to CF(1) or is implicated in proton conduction.</text>
</comment>
<evidence type="ECO:0000256" key="6">
    <source>
        <dbReference type="ARBA" id="ARBA00023196"/>
    </source>
</evidence>
<dbReference type="Proteomes" id="UP000321230">
    <property type="component" value="Unassembled WGS sequence"/>
</dbReference>
<protein>
    <recommendedName>
        <fullName evidence="8">ATP synthase subunit delta</fullName>
    </recommendedName>
    <alternativeName>
        <fullName evidence="8">ATP synthase F(1) sector subunit delta</fullName>
    </alternativeName>
    <alternativeName>
        <fullName evidence="8">F-type ATPase subunit delta</fullName>
        <shortName evidence="8">F-ATPase subunit delta</shortName>
    </alternativeName>
</protein>
<keyword evidence="6 8" id="KW-0139">CF(1)</keyword>
<comment type="function">
    <text evidence="8">F(1)F(0) ATP synthase produces ATP from ADP in the presence of a proton or sodium gradient. F-type ATPases consist of two structural domains, F(1) containing the extramembraneous catalytic core and F(0) containing the membrane proton channel, linked together by a central stalk and a peripheral stalk. During catalysis, ATP synthesis in the catalytic domain of F(1) is coupled via a rotary mechanism of the central stalk subunits to proton translocation.</text>
</comment>
<evidence type="ECO:0000256" key="7">
    <source>
        <dbReference type="ARBA" id="ARBA00023310"/>
    </source>
</evidence>
<comment type="caution">
    <text evidence="9">The sequence shown here is derived from an EMBL/GenBank/DDBJ whole genome shotgun (WGS) entry which is preliminary data.</text>
</comment>
<evidence type="ECO:0000256" key="5">
    <source>
        <dbReference type="ARBA" id="ARBA00023136"/>
    </source>
</evidence>
<keyword evidence="7 8" id="KW-0066">ATP synthesis</keyword>
<dbReference type="PRINTS" id="PR00125">
    <property type="entry name" value="ATPASEDELTA"/>
</dbReference>
<evidence type="ECO:0000256" key="4">
    <source>
        <dbReference type="ARBA" id="ARBA00023065"/>
    </source>
</evidence>
<dbReference type="PROSITE" id="PS00389">
    <property type="entry name" value="ATPASE_DELTA"/>
    <property type="match status" value="1"/>
</dbReference>
<comment type="subcellular location">
    <subcellularLocation>
        <location evidence="8">Cell membrane</location>
        <topology evidence="8">Peripheral membrane protein</topology>
    </subcellularLocation>
    <subcellularLocation>
        <location evidence="1">Membrane</location>
    </subcellularLocation>
</comment>
<dbReference type="InterPro" id="IPR026015">
    <property type="entry name" value="ATP_synth_OSCP/delta_N_sf"/>
</dbReference>
<dbReference type="GO" id="GO:0046933">
    <property type="term" value="F:proton-transporting ATP synthase activity, rotational mechanism"/>
    <property type="evidence" value="ECO:0007669"/>
    <property type="project" value="UniProtKB-UniRule"/>
</dbReference>
<keyword evidence="3 8" id="KW-0375">Hydrogen ion transport</keyword>
<dbReference type="AlphaFoldDB" id="A0A511B2R4"/>
<keyword evidence="5 8" id="KW-0472">Membrane</keyword>
<organism evidence="9 10">
    <name type="scientific">Gluconobacter wancherniae NBRC 103581</name>
    <dbReference type="NCBI Taxonomy" id="656744"/>
    <lineage>
        <taxon>Bacteria</taxon>
        <taxon>Pseudomonadati</taxon>
        <taxon>Pseudomonadota</taxon>
        <taxon>Alphaproteobacteria</taxon>
        <taxon>Acetobacterales</taxon>
        <taxon>Acetobacteraceae</taxon>
        <taxon>Gluconobacter</taxon>
    </lineage>
</organism>
<keyword evidence="4 8" id="KW-0406">Ion transport</keyword>
<dbReference type="HAMAP" id="MF_01416">
    <property type="entry name" value="ATP_synth_delta_bact"/>
    <property type="match status" value="1"/>
</dbReference>
<accession>A0A511B2R4</accession>
<evidence type="ECO:0000256" key="8">
    <source>
        <dbReference type="HAMAP-Rule" id="MF_01416"/>
    </source>
</evidence>
<reference evidence="9 10" key="1">
    <citation type="submission" date="2019-07" db="EMBL/GenBank/DDBJ databases">
        <title>Whole genome shotgun sequence of Gluconobacter wancherniae NBRC 103581.</title>
        <authorList>
            <person name="Hosoyama A."/>
            <person name="Uohara A."/>
            <person name="Ohji S."/>
            <person name="Ichikawa N."/>
        </authorList>
    </citation>
    <scope>NUCLEOTIDE SEQUENCE [LARGE SCALE GENOMIC DNA]</scope>
    <source>
        <strain evidence="9 10">NBRC 103581</strain>
    </source>
</reference>
<dbReference type="InterPro" id="IPR000711">
    <property type="entry name" value="ATPase_OSCP/dsu"/>
</dbReference>
<sequence>MTVTQEPQIRPVSGVAQRYARALYDYASEQGAISDVLRQVRGLREAIGQSADLRVFLRDARLDERRSAEVAGALMEKLGFGDALRRFVGVIASNRRLSELVSILDGVIALDATLRGEVVAEIRSTQPLTDMQRSQLQGRLAEAGYSRVSMIERTDTSLIGGMTVRVGSTLFDTSIAGRLTRLQNAMKGAA</sequence>
<dbReference type="Pfam" id="PF00213">
    <property type="entry name" value="OSCP"/>
    <property type="match status" value="1"/>
</dbReference>
<evidence type="ECO:0000313" key="10">
    <source>
        <dbReference type="Proteomes" id="UP000321230"/>
    </source>
</evidence>
<dbReference type="OrthoDB" id="9796185at2"/>
<name>A0A511B2R4_9PROT</name>
<gene>
    <name evidence="8 9" type="primary">atpH</name>
    <name evidence="9" type="ORF">GWA01_24680</name>
</gene>
<keyword evidence="10" id="KW-1185">Reference proteome</keyword>
<dbReference type="Gene3D" id="1.10.520.20">
    <property type="entry name" value="N-terminal domain of the delta subunit of the F1F0-ATP synthase"/>
    <property type="match status" value="1"/>
</dbReference>